<dbReference type="NCBIfam" id="TIGR00570">
    <property type="entry name" value="cdk7"/>
    <property type="match status" value="1"/>
</dbReference>
<dbReference type="Pfam" id="PF06391">
    <property type="entry name" value="MAT1"/>
    <property type="match status" value="1"/>
</dbReference>
<dbReference type="GO" id="GO:0006357">
    <property type="term" value="P:regulation of transcription by RNA polymerase II"/>
    <property type="evidence" value="ECO:0007669"/>
    <property type="project" value="TreeGrafter"/>
</dbReference>
<evidence type="ECO:0000256" key="3">
    <source>
        <dbReference type="ARBA" id="ARBA00022723"/>
    </source>
</evidence>
<sequence>MSKPTARNGAPQRRPGEEDDICPVCKSNRYLNPSMRFLINPECYHKMCESCVDRIFSQGPAPCPVAGCARTLRKQRFRKQTFEDLQIEREVDVRRRVAATFNRRESEFNTLLDYNNYLEEVETLTFNLLYNIDVATTEAKLAAYSKQNAADIANNKALSAQESASTEAQLAAQKEQARLRREAATNEEEEERREREEGRREIIDKIANSTEDPDKIAREGQKVVLKKSTARRNAADRLRAQDAASVDNASAPLFQIAGLKPITQPEPDKAYDPFGGYIIRPAYFTLQEQYEHPWLEKAKMDAQITAGGYDVGEYRARAMMEAFAGLGCFIEDEVAGRERAAGADVGTAAAAVAGGDGEGMGDDML</sequence>
<evidence type="ECO:0000256" key="8">
    <source>
        <dbReference type="ARBA" id="ARBA00033277"/>
    </source>
</evidence>
<evidence type="ECO:0000256" key="7">
    <source>
        <dbReference type="ARBA" id="ARBA00029873"/>
    </source>
</evidence>
<evidence type="ECO:0000259" key="11">
    <source>
        <dbReference type="PROSITE" id="PS50089"/>
    </source>
</evidence>
<dbReference type="InterPro" id="IPR001841">
    <property type="entry name" value="Znf_RING"/>
</dbReference>
<evidence type="ECO:0000256" key="5">
    <source>
        <dbReference type="ARBA" id="ARBA00022833"/>
    </source>
</evidence>
<dbReference type="GO" id="GO:0070985">
    <property type="term" value="C:transcription factor TFIIK complex"/>
    <property type="evidence" value="ECO:0007669"/>
    <property type="project" value="UniProtKB-ARBA"/>
</dbReference>
<feature type="coiled-coil region" evidence="10">
    <location>
        <begin position="167"/>
        <end position="201"/>
    </location>
</feature>
<accession>A0AAD9ZFR6</accession>
<dbReference type="InterPro" id="IPR013083">
    <property type="entry name" value="Znf_RING/FYVE/PHD"/>
</dbReference>
<dbReference type="GO" id="GO:0061575">
    <property type="term" value="F:cyclin-dependent protein serine/threonine kinase activator activity"/>
    <property type="evidence" value="ECO:0007669"/>
    <property type="project" value="InterPro"/>
</dbReference>
<name>A0AAD9ZFR6_9LECA</name>
<evidence type="ECO:0000256" key="10">
    <source>
        <dbReference type="SAM" id="Coils"/>
    </source>
</evidence>
<dbReference type="CDD" id="cd16573">
    <property type="entry name" value="RING-HC_TFB3-like"/>
    <property type="match status" value="1"/>
</dbReference>
<comment type="caution">
    <text evidence="12">The sequence shown here is derived from an EMBL/GenBank/DDBJ whole genome shotgun (WGS) entry which is preliminary data.</text>
</comment>
<proteinExistence type="predicted"/>
<dbReference type="InterPro" id="IPR004575">
    <property type="entry name" value="MAT1/Tfb3"/>
</dbReference>
<evidence type="ECO:0000256" key="1">
    <source>
        <dbReference type="ARBA" id="ARBA00004123"/>
    </source>
</evidence>
<protein>
    <recommendedName>
        <fullName evidence="2">RNA polymerase II transcription factor B subunit 3</fullName>
    </recommendedName>
    <alternativeName>
        <fullName evidence="8">RNA polymerase II transcription factor B 38 kDa subunit</fullName>
    </alternativeName>
    <alternativeName>
        <fullName evidence="7">RNA polymerase II transcription factor B p38 subunit</fullName>
    </alternativeName>
</protein>
<dbReference type="Pfam" id="PF17121">
    <property type="entry name" value="zf-C3HC4_5"/>
    <property type="match status" value="1"/>
</dbReference>
<evidence type="ECO:0000313" key="12">
    <source>
        <dbReference type="EMBL" id="KAK3178190.1"/>
    </source>
</evidence>
<keyword evidence="10" id="KW-0175">Coiled coil</keyword>
<keyword evidence="13" id="KW-1185">Reference proteome</keyword>
<dbReference type="FunFam" id="3.30.40.10:FF:000037">
    <property type="entry name" value="Cdk-activating kinase assembly factor MAT1, centre"/>
    <property type="match status" value="1"/>
</dbReference>
<dbReference type="PANTHER" id="PTHR12683:SF13">
    <property type="entry name" value="CDK-ACTIVATING KINASE ASSEMBLY FACTOR MAT1"/>
    <property type="match status" value="1"/>
</dbReference>
<keyword evidence="6" id="KW-0539">Nucleus</keyword>
<dbReference type="InterPro" id="IPR017907">
    <property type="entry name" value="Znf_RING_CS"/>
</dbReference>
<keyword evidence="5" id="KW-0862">Zinc</keyword>
<dbReference type="GO" id="GO:0008270">
    <property type="term" value="F:zinc ion binding"/>
    <property type="evidence" value="ECO:0007669"/>
    <property type="project" value="UniProtKB-KW"/>
</dbReference>
<organism evidence="12 13">
    <name type="scientific">Lepraria neglecta</name>
    <dbReference type="NCBI Taxonomy" id="209136"/>
    <lineage>
        <taxon>Eukaryota</taxon>
        <taxon>Fungi</taxon>
        <taxon>Dikarya</taxon>
        <taxon>Ascomycota</taxon>
        <taxon>Pezizomycotina</taxon>
        <taxon>Lecanoromycetes</taxon>
        <taxon>OSLEUM clade</taxon>
        <taxon>Lecanoromycetidae</taxon>
        <taxon>Lecanorales</taxon>
        <taxon>Lecanorineae</taxon>
        <taxon>Stereocaulaceae</taxon>
        <taxon>Lepraria</taxon>
    </lineage>
</organism>
<evidence type="ECO:0000313" key="13">
    <source>
        <dbReference type="Proteomes" id="UP001276659"/>
    </source>
</evidence>
<keyword evidence="3" id="KW-0479">Metal-binding</keyword>
<keyword evidence="4 9" id="KW-0863">Zinc-finger</keyword>
<dbReference type="GO" id="GO:0006289">
    <property type="term" value="P:nucleotide-excision repair"/>
    <property type="evidence" value="ECO:0007669"/>
    <property type="project" value="InterPro"/>
</dbReference>
<comment type="subcellular location">
    <subcellularLocation>
        <location evidence="1">Nucleus</location>
    </subcellularLocation>
</comment>
<dbReference type="SUPFAM" id="SSF57850">
    <property type="entry name" value="RING/U-box"/>
    <property type="match status" value="1"/>
</dbReference>
<gene>
    <name evidence="12" type="ORF">OEA41_000323</name>
</gene>
<evidence type="ECO:0000256" key="4">
    <source>
        <dbReference type="ARBA" id="ARBA00022771"/>
    </source>
</evidence>
<dbReference type="PROSITE" id="PS50089">
    <property type="entry name" value="ZF_RING_2"/>
    <property type="match status" value="1"/>
</dbReference>
<evidence type="ECO:0000256" key="2">
    <source>
        <dbReference type="ARBA" id="ARBA00022257"/>
    </source>
</evidence>
<evidence type="ECO:0000256" key="6">
    <source>
        <dbReference type="ARBA" id="ARBA00023242"/>
    </source>
</evidence>
<dbReference type="Gene3D" id="3.30.40.10">
    <property type="entry name" value="Zinc/RING finger domain, C3HC4 (zinc finger)"/>
    <property type="match status" value="1"/>
</dbReference>
<dbReference type="InterPro" id="IPR015877">
    <property type="entry name" value="MAT1_centre"/>
</dbReference>
<feature type="domain" description="RING-type" evidence="11">
    <location>
        <begin position="22"/>
        <end position="65"/>
    </location>
</feature>
<evidence type="ECO:0000256" key="9">
    <source>
        <dbReference type="PROSITE-ProRule" id="PRU00175"/>
    </source>
</evidence>
<dbReference type="Proteomes" id="UP001276659">
    <property type="component" value="Unassembled WGS sequence"/>
</dbReference>
<dbReference type="PANTHER" id="PTHR12683">
    <property type="entry name" value="CDK-ACTIVATING KINASE ASSEMBLY FACTOR MAT1"/>
    <property type="match status" value="1"/>
</dbReference>
<dbReference type="PROSITE" id="PS00518">
    <property type="entry name" value="ZF_RING_1"/>
    <property type="match status" value="1"/>
</dbReference>
<dbReference type="AlphaFoldDB" id="A0AAD9ZFR6"/>
<reference evidence="12" key="1">
    <citation type="submission" date="2022-11" db="EMBL/GenBank/DDBJ databases">
        <title>Chromosomal genome sequence assembly and mating type (MAT) locus characterization of the leprose asexual lichenized fungus Lepraria neglecta (Nyl.) Erichsen.</title>
        <authorList>
            <person name="Allen J.L."/>
            <person name="Pfeffer B."/>
        </authorList>
    </citation>
    <scope>NUCLEOTIDE SEQUENCE</scope>
    <source>
        <strain evidence="12">Allen 5258</strain>
    </source>
</reference>
<dbReference type="EMBL" id="JASNWA010000003">
    <property type="protein sequence ID" value="KAK3178190.1"/>
    <property type="molecule type" value="Genomic_DNA"/>
</dbReference>